<sequence>MGESNKTDDRDHVSALARSILKHIQVEGGNNIPLATAACGSVAMYLLAVSTTDENEQERFFLGLRNELLAFNKARVEGDAKPK</sequence>
<protein>
    <submittedName>
        <fullName evidence="1">Uncharacterized protein</fullName>
    </submittedName>
</protein>
<dbReference type="EMBL" id="UINC01055177">
    <property type="protein sequence ID" value="SVB73755.1"/>
    <property type="molecule type" value="Genomic_DNA"/>
</dbReference>
<accession>A0A382GG82</accession>
<dbReference type="AlphaFoldDB" id="A0A382GG82"/>
<reference evidence="1" key="1">
    <citation type="submission" date="2018-05" db="EMBL/GenBank/DDBJ databases">
        <authorList>
            <person name="Lanie J.A."/>
            <person name="Ng W.-L."/>
            <person name="Kazmierczak K.M."/>
            <person name="Andrzejewski T.M."/>
            <person name="Davidsen T.M."/>
            <person name="Wayne K.J."/>
            <person name="Tettelin H."/>
            <person name="Glass J.I."/>
            <person name="Rusch D."/>
            <person name="Podicherti R."/>
            <person name="Tsui H.-C.T."/>
            <person name="Winkler M.E."/>
        </authorList>
    </citation>
    <scope>NUCLEOTIDE SEQUENCE</scope>
</reference>
<evidence type="ECO:0000313" key="1">
    <source>
        <dbReference type="EMBL" id="SVB73755.1"/>
    </source>
</evidence>
<organism evidence="1">
    <name type="scientific">marine metagenome</name>
    <dbReference type="NCBI Taxonomy" id="408172"/>
    <lineage>
        <taxon>unclassified sequences</taxon>
        <taxon>metagenomes</taxon>
        <taxon>ecological metagenomes</taxon>
    </lineage>
</organism>
<name>A0A382GG82_9ZZZZ</name>
<gene>
    <name evidence="1" type="ORF">METZ01_LOCUS226609</name>
</gene>
<proteinExistence type="predicted"/>